<gene>
    <name evidence="7" type="primary">LOC131804581</name>
</gene>
<evidence type="ECO:0000256" key="1">
    <source>
        <dbReference type="ARBA" id="ARBA00004613"/>
    </source>
</evidence>
<sequence length="147" mass="16873">MQIQFSKYCLSLILLSYLQLSQSTILEEAVIEYIQSLVQICGNESGLSEQDIHLIASDQVDDLYRAPISDNFKCFLHCFYLKLNLFDENGQPIVSEYFKEYIGDHFSVSEDKAAAAMEKCAAIRDENKCENVIKVELCIMDVVNYKY</sequence>
<name>A0ABM3VCW5_MUSDO</name>
<dbReference type="Pfam" id="PF01395">
    <property type="entry name" value="PBP_GOBP"/>
    <property type="match status" value="1"/>
</dbReference>
<dbReference type="Proteomes" id="UP001652621">
    <property type="component" value="Unplaced"/>
</dbReference>
<dbReference type="PANTHER" id="PTHR11857">
    <property type="entry name" value="ODORANT BINDING PROTEIN-RELATED"/>
    <property type="match status" value="1"/>
</dbReference>
<dbReference type="CDD" id="cd23992">
    <property type="entry name" value="PBP_GOBP"/>
    <property type="match status" value="1"/>
</dbReference>
<keyword evidence="6" id="KW-1185">Reference proteome</keyword>
<organism evidence="6 7">
    <name type="scientific">Musca domestica</name>
    <name type="common">House fly</name>
    <dbReference type="NCBI Taxonomy" id="7370"/>
    <lineage>
        <taxon>Eukaryota</taxon>
        <taxon>Metazoa</taxon>
        <taxon>Ecdysozoa</taxon>
        <taxon>Arthropoda</taxon>
        <taxon>Hexapoda</taxon>
        <taxon>Insecta</taxon>
        <taxon>Pterygota</taxon>
        <taxon>Neoptera</taxon>
        <taxon>Endopterygota</taxon>
        <taxon>Diptera</taxon>
        <taxon>Brachycera</taxon>
        <taxon>Muscomorpha</taxon>
        <taxon>Muscoidea</taxon>
        <taxon>Muscidae</taxon>
        <taxon>Musca</taxon>
    </lineage>
</organism>
<evidence type="ECO:0000256" key="4">
    <source>
        <dbReference type="ARBA" id="ARBA00022729"/>
    </source>
</evidence>
<feature type="signal peptide" evidence="5">
    <location>
        <begin position="1"/>
        <end position="23"/>
    </location>
</feature>
<protein>
    <submittedName>
        <fullName evidence="7">Uncharacterized protein LOC131804581</fullName>
    </submittedName>
</protein>
<dbReference type="SMART" id="SM00708">
    <property type="entry name" value="PhBP"/>
    <property type="match status" value="1"/>
</dbReference>
<evidence type="ECO:0000256" key="3">
    <source>
        <dbReference type="ARBA" id="ARBA00022525"/>
    </source>
</evidence>
<accession>A0ABM3VCW5</accession>
<dbReference type="Gene3D" id="1.10.238.20">
    <property type="entry name" value="Pheromone/general odorant binding protein domain"/>
    <property type="match status" value="1"/>
</dbReference>
<keyword evidence="4 5" id="KW-0732">Signal</keyword>
<evidence type="ECO:0000313" key="6">
    <source>
        <dbReference type="Proteomes" id="UP001652621"/>
    </source>
</evidence>
<evidence type="ECO:0000313" key="7">
    <source>
        <dbReference type="RefSeq" id="XP_058983616.1"/>
    </source>
</evidence>
<dbReference type="InterPro" id="IPR006170">
    <property type="entry name" value="PBP/GOBP"/>
</dbReference>
<comment type="similarity">
    <text evidence="2">Belongs to the PBP/GOBP family.</text>
</comment>
<reference evidence="7" key="1">
    <citation type="submission" date="2025-08" db="UniProtKB">
        <authorList>
            <consortium name="RefSeq"/>
        </authorList>
    </citation>
    <scope>IDENTIFICATION</scope>
    <source>
        <strain evidence="7">Aabys</strain>
        <tissue evidence="7">Whole body</tissue>
    </source>
</reference>
<proteinExistence type="inferred from homology"/>
<comment type="subcellular location">
    <subcellularLocation>
        <location evidence="1">Secreted</location>
    </subcellularLocation>
</comment>
<dbReference type="GeneID" id="131804581"/>
<evidence type="ECO:0000256" key="2">
    <source>
        <dbReference type="ARBA" id="ARBA00008098"/>
    </source>
</evidence>
<dbReference type="RefSeq" id="XP_058983616.1">
    <property type="nucleotide sequence ID" value="XM_059127633.1"/>
</dbReference>
<keyword evidence="3" id="KW-0964">Secreted</keyword>
<dbReference type="InterPro" id="IPR036728">
    <property type="entry name" value="PBP_GOBP_sf"/>
</dbReference>
<dbReference type="SUPFAM" id="SSF47565">
    <property type="entry name" value="Insect pheromone/odorant-binding proteins"/>
    <property type="match status" value="1"/>
</dbReference>
<feature type="chain" id="PRO_5046808600" evidence="5">
    <location>
        <begin position="24"/>
        <end position="147"/>
    </location>
</feature>
<dbReference type="PANTHER" id="PTHR11857:SF43">
    <property type="entry name" value="GEO07291P1-RELATED"/>
    <property type="match status" value="1"/>
</dbReference>
<evidence type="ECO:0000256" key="5">
    <source>
        <dbReference type="SAM" id="SignalP"/>
    </source>
</evidence>